<sequence>MSYTTEQVAGALLSIFGGGKAEIKKIAALLNITESQAHGAFYKKWRPAGEKLVKAALEAGRLDSEGGVDGMKLKAKAGGEKRAAEGDAEGMEAKRVKAEKGKGKGKKAGVEGGSSEEEGQAMGGGVKVEDEEGGA</sequence>
<feature type="region of interest" description="Disordered" evidence="1">
    <location>
        <begin position="68"/>
        <end position="135"/>
    </location>
</feature>
<reference evidence="2 3" key="1">
    <citation type="submission" date="2017-05" db="EMBL/GenBank/DDBJ databases">
        <title>Draft genome sequence of Elsinoe australis.</title>
        <authorList>
            <person name="Cheng Q."/>
        </authorList>
    </citation>
    <scope>NUCLEOTIDE SEQUENCE [LARGE SCALE GENOMIC DNA]</scope>
    <source>
        <strain evidence="2 3">NL1</strain>
    </source>
</reference>
<gene>
    <name evidence="2" type="ORF">B9Z65_6270</name>
</gene>
<dbReference type="AlphaFoldDB" id="A0A2P8A851"/>
<proteinExistence type="predicted"/>
<organism evidence="2 3">
    <name type="scientific">Elsinoe australis</name>
    <dbReference type="NCBI Taxonomy" id="40998"/>
    <lineage>
        <taxon>Eukaryota</taxon>
        <taxon>Fungi</taxon>
        <taxon>Dikarya</taxon>
        <taxon>Ascomycota</taxon>
        <taxon>Pezizomycotina</taxon>
        <taxon>Dothideomycetes</taxon>
        <taxon>Dothideomycetidae</taxon>
        <taxon>Myriangiales</taxon>
        <taxon>Elsinoaceae</taxon>
        <taxon>Elsinoe</taxon>
    </lineage>
</organism>
<name>A0A2P8A851_9PEZI</name>
<comment type="caution">
    <text evidence="2">The sequence shown here is derived from an EMBL/GenBank/DDBJ whole genome shotgun (WGS) entry which is preliminary data.</text>
</comment>
<dbReference type="Proteomes" id="UP000243723">
    <property type="component" value="Unassembled WGS sequence"/>
</dbReference>
<dbReference type="EMBL" id="NHZQ01000060">
    <property type="protein sequence ID" value="PSK56646.1"/>
    <property type="molecule type" value="Genomic_DNA"/>
</dbReference>
<protein>
    <submittedName>
        <fullName evidence="2">Uncharacterized protein</fullName>
    </submittedName>
</protein>
<dbReference type="OrthoDB" id="10474524at2759"/>
<accession>A0A2P8A851</accession>
<evidence type="ECO:0000313" key="3">
    <source>
        <dbReference type="Proteomes" id="UP000243723"/>
    </source>
</evidence>
<evidence type="ECO:0000313" key="2">
    <source>
        <dbReference type="EMBL" id="PSK56646.1"/>
    </source>
</evidence>
<evidence type="ECO:0000256" key="1">
    <source>
        <dbReference type="SAM" id="MobiDB-lite"/>
    </source>
</evidence>
<keyword evidence="3" id="KW-1185">Reference proteome</keyword>
<feature type="compositionally biased region" description="Basic and acidic residues" evidence="1">
    <location>
        <begin position="77"/>
        <end position="102"/>
    </location>
</feature>